<keyword evidence="3" id="KW-0418">Kinase</keyword>
<dbReference type="SUPFAM" id="SSF55890">
    <property type="entry name" value="Sporulation response regulatory protein Spo0B"/>
    <property type="match status" value="1"/>
</dbReference>
<keyword evidence="1" id="KW-0597">Phosphoprotein</keyword>
<evidence type="ECO:0000313" key="5">
    <source>
        <dbReference type="EMBL" id="GGE75589.1"/>
    </source>
</evidence>
<name>A0A917AUJ7_9BACI</name>
<organism evidence="5 6">
    <name type="scientific">Priestia taiwanensis</name>
    <dbReference type="NCBI Taxonomy" id="1347902"/>
    <lineage>
        <taxon>Bacteria</taxon>
        <taxon>Bacillati</taxon>
        <taxon>Bacillota</taxon>
        <taxon>Bacilli</taxon>
        <taxon>Bacillales</taxon>
        <taxon>Bacillaceae</taxon>
        <taxon>Priestia</taxon>
    </lineage>
</organism>
<reference evidence="5" key="2">
    <citation type="submission" date="2020-09" db="EMBL/GenBank/DDBJ databases">
        <authorList>
            <person name="Sun Q."/>
            <person name="Zhou Y."/>
        </authorList>
    </citation>
    <scope>NUCLEOTIDE SEQUENCE</scope>
    <source>
        <strain evidence="5">CGMCC 1.12698</strain>
    </source>
</reference>
<dbReference type="Pfam" id="PF14682">
    <property type="entry name" value="SPOB_ab"/>
    <property type="match status" value="1"/>
</dbReference>
<evidence type="ECO:0000256" key="2">
    <source>
        <dbReference type="ARBA" id="ARBA00022679"/>
    </source>
</evidence>
<accession>A0A917AUJ7</accession>
<dbReference type="Gene3D" id="1.10.287.130">
    <property type="match status" value="1"/>
</dbReference>
<protein>
    <submittedName>
        <fullName evidence="5">Sporulation protein</fullName>
    </submittedName>
</protein>
<dbReference type="EMBL" id="BMFK01000002">
    <property type="protein sequence ID" value="GGE75589.1"/>
    <property type="molecule type" value="Genomic_DNA"/>
</dbReference>
<dbReference type="Gene3D" id="3.30.565.30">
    <property type="entry name" value="Sporulation initiation phosphotransferase B (SpoOB), C-terminal domain"/>
    <property type="match status" value="1"/>
</dbReference>
<dbReference type="InterPro" id="IPR016120">
    <property type="entry name" value="Sig_transdc_His_kin_SpoOB"/>
</dbReference>
<dbReference type="Proteomes" id="UP000605259">
    <property type="component" value="Unassembled WGS sequence"/>
</dbReference>
<evidence type="ECO:0000313" key="6">
    <source>
        <dbReference type="Proteomes" id="UP000605259"/>
    </source>
</evidence>
<gene>
    <name evidence="5" type="primary">spo0B</name>
    <name evidence="5" type="ORF">GCM10007140_26710</name>
</gene>
<evidence type="ECO:0000259" key="4">
    <source>
        <dbReference type="SMART" id="SM01317"/>
    </source>
</evidence>
<dbReference type="InterPro" id="IPR016122">
    <property type="entry name" value="SpoOB_C"/>
</dbReference>
<keyword evidence="6" id="KW-1185">Reference proteome</keyword>
<comment type="caution">
    <text evidence="5">The sequence shown here is derived from an EMBL/GenBank/DDBJ whole genome shotgun (WGS) entry which is preliminary data.</text>
</comment>
<dbReference type="RefSeq" id="WP_188388984.1">
    <property type="nucleotide sequence ID" value="NZ_BMFK01000002.1"/>
</dbReference>
<sequence length="179" mass="21335">MKAQWNMNKILRHVRHDMLNDIQLLKGYMSLNQMDKVQGLIDKIIIEARTEGRLFNLRLENFAEMLVTYNWETHPIVVEYEVLEEPQDMSIYDNVITDWTTSFLAMLETNIDPMYEHNMTVSIELDGEDACFFFDFRGKLLEKETVEKWLHDNRNVNNLFVETIHVDQEEVCTKLTTRK</sequence>
<dbReference type="SMART" id="SM01317">
    <property type="entry name" value="SPOB_ab"/>
    <property type="match status" value="1"/>
</dbReference>
<evidence type="ECO:0000256" key="1">
    <source>
        <dbReference type="ARBA" id="ARBA00022553"/>
    </source>
</evidence>
<reference evidence="5" key="1">
    <citation type="journal article" date="2014" name="Int. J. Syst. Evol. Microbiol.">
        <title>Complete genome sequence of Corynebacterium casei LMG S-19264T (=DSM 44701T), isolated from a smear-ripened cheese.</title>
        <authorList>
            <consortium name="US DOE Joint Genome Institute (JGI-PGF)"/>
            <person name="Walter F."/>
            <person name="Albersmeier A."/>
            <person name="Kalinowski J."/>
            <person name="Ruckert C."/>
        </authorList>
    </citation>
    <scope>NUCLEOTIDE SEQUENCE</scope>
    <source>
        <strain evidence="5">CGMCC 1.12698</strain>
    </source>
</reference>
<evidence type="ECO:0000256" key="3">
    <source>
        <dbReference type="ARBA" id="ARBA00022777"/>
    </source>
</evidence>
<dbReference type="GO" id="GO:0000155">
    <property type="term" value="F:phosphorelay sensor kinase activity"/>
    <property type="evidence" value="ECO:0007669"/>
    <property type="project" value="InterPro"/>
</dbReference>
<keyword evidence="2" id="KW-0808">Transferase</keyword>
<dbReference type="AlphaFoldDB" id="A0A917AUJ7"/>
<feature type="domain" description="Sporulation initiation phosphotransferase B C-terminal" evidence="4">
    <location>
        <begin position="59"/>
        <end position="173"/>
    </location>
</feature>
<dbReference type="InterPro" id="IPR037100">
    <property type="entry name" value="Spo0B_C_sf"/>
</dbReference>
<dbReference type="Pfam" id="PF14689">
    <property type="entry name" value="SPOB_a"/>
    <property type="match status" value="1"/>
</dbReference>
<proteinExistence type="predicted"/>
<dbReference type="InterPro" id="IPR039506">
    <property type="entry name" value="SPOB_a"/>
</dbReference>